<evidence type="ECO:0000313" key="2">
    <source>
        <dbReference type="Proteomes" id="UP000178622"/>
    </source>
</evidence>
<accession>A0A1E8GMP0</accession>
<reference evidence="2" key="1">
    <citation type="submission" date="2016-09" db="EMBL/GenBank/DDBJ databases">
        <title>Draft genome sequence of a novel species of the family Streptococcaceae isolated from flowers.</title>
        <authorList>
            <person name="Chuah L.-O."/>
            <person name="Yap K.-P."/>
            <person name="Thong K.L."/>
            <person name="Liong M.T."/>
            <person name="Ahmad R."/>
            <person name="Rusul G."/>
        </authorList>
    </citation>
    <scope>NUCLEOTIDE SEQUENCE [LARGE SCALE GENOMIC DNA]</scope>
    <source>
        <strain evidence="2">DF1</strain>
    </source>
</reference>
<proteinExistence type="predicted"/>
<dbReference type="AlphaFoldDB" id="A0A1E8GMP0"/>
<evidence type="ECO:0000313" key="1">
    <source>
        <dbReference type="EMBL" id="OFI49514.1"/>
    </source>
</evidence>
<organism evidence="1 2">
    <name type="scientific">Floricoccus tropicus</name>
    <dbReference type="NCBI Taxonomy" id="1859473"/>
    <lineage>
        <taxon>Bacteria</taxon>
        <taxon>Bacillati</taxon>
        <taxon>Bacillota</taxon>
        <taxon>Bacilli</taxon>
        <taxon>Lactobacillales</taxon>
        <taxon>Streptococcaceae</taxon>
        <taxon>Floricoccus</taxon>
    </lineage>
</organism>
<keyword evidence="2" id="KW-1185">Reference proteome</keyword>
<dbReference type="Proteomes" id="UP000178622">
    <property type="component" value="Unassembled WGS sequence"/>
</dbReference>
<name>A0A1E8GMP0_9LACT</name>
<protein>
    <submittedName>
        <fullName evidence="1">Uncharacterized protein</fullName>
    </submittedName>
</protein>
<sequence length="155" mass="17935">MKQTHKIYNTEIITKSQKEVAQLENCLLEISKVTGFKEPEDVKIGKKDEINYLVNDQWEKVMTIDINGVDYDVIERTDLGFSLKNMWAAFSYYEKTQKDDEGKEQSLDGLEMLNGKTIRVTIRGSRTDNSVALAHIQYDKPRCSFKVLDTTIRTF</sequence>
<comment type="caution">
    <text evidence="1">The sequence shown here is derived from an EMBL/GenBank/DDBJ whole genome shotgun (WGS) entry which is preliminary data.</text>
</comment>
<gene>
    <name evidence="1" type="ORF">BG261_02745</name>
</gene>
<dbReference type="RefSeq" id="WP_070792031.1">
    <property type="nucleotide sequence ID" value="NZ_MKIR01000012.1"/>
</dbReference>
<dbReference type="EMBL" id="MKIR01000012">
    <property type="protein sequence ID" value="OFI49514.1"/>
    <property type="molecule type" value="Genomic_DNA"/>
</dbReference>